<proteinExistence type="predicted"/>
<keyword evidence="3" id="KW-1185">Reference proteome</keyword>
<accession>A0ABT1CCN7</accession>
<dbReference type="RefSeq" id="WP_252822658.1">
    <property type="nucleotide sequence ID" value="NZ_JAMXQS010000014.1"/>
</dbReference>
<protein>
    <recommendedName>
        <fullName evidence="4">DUF4169 domain-containing protein</fullName>
    </recommendedName>
</protein>
<name>A0ABT1CCN7_9HYPH</name>
<evidence type="ECO:0000256" key="1">
    <source>
        <dbReference type="SAM" id="MobiDB-lite"/>
    </source>
</evidence>
<sequence>MARAPNYDNERRERERLKAAKKEDRLAAKAAKKEQSPFDVNRAEEPE</sequence>
<evidence type="ECO:0008006" key="4">
    <source>
        <dbReference type="Google" id="ProtNLM"/>
    </source>
</evidence>
<comment type="caution">
    <text evidence="2">The sequence shown here is derived from an EMBL/GenBank/DDBJ whole genome shotgun (WGS) entry which is preliminary data.</text>
</comment>
<dbReference type="Proteomes" id="UP001205906">
    <property type="component" value="Unassembled WGS sequence"/>
</dbReference>
<evidence type="ECO:0000313" key="3">
    <source>
        <dbReference type="Proteomes" id="UP001205906"/>
    </source>
</evidence>
<reference evidence="2 3" key="1">
    <citation type="submission" date="2022-06" db="EMBL/GenBank/DDBJ databases">
        <title>Mesorhizobium sp. strain RP14 Genome sequencing and assembly.</title>
        <authorList>
            <person name="Kim I."/>
        </authorList>
    </citation>
    <scope>NUCLEOTIDE SEQUENCE [LARGE SCALE GENOMIC DNA]</scope>
    <source>
        <strain evidence="3">RP14(2022)</strain>
    </source>
</reference>
<organism evidence="2 3">
    <name type="scientific">Mesorhizobium liriopis</name>
    <dbReference type="NCBI Taxonomy" id="2953882"/>
    <lineage>
        <taxon>Bacteria</taxon>
        <taxon>Pseudomonadati</taxon>
        <taxon>Pseudomonadota</taxon>
        <taxon>Alphaproteobacteria</taxon>
        <taxon>Hyphomicrobiales</taxon>
        <taxon>Phyllobacteriaceae</taxon>
        <taxon>Mesorhizobium</taxon>
    </lineage>
</organism>
<feature type="region of interest" description="Disordered" evidence="1">
    <location>
        <begin position="1"/>
        <end position="47"/>
    </location>
</feature>
<gene>
    <name evidence="2" type="ORF">NGM99_21060</name>
</gene>
<evidence type="ECO:0000313" key="2">
    <source>
        <dbReference type="EMBL" id="MCO6052283.1"/>
    </source>
</evidence>
<dbReference type="EMBL" id="JAMXQS010000014">
    <property type="protein sequence ID" value="MCO6052283.1"/>
    <property type="molecule type" value="Genomic_DNA"/>
</dbReference>
<feature type="compositionally biased region" description="Basic and acidic residues" evidence="1">
    <location>
        <begin position="8"/>
        <end position="47"/>
    </location>
</feature>